<evidence type="ECO:0000313" key="1">
    <source>
        <dbReference type="EMBL" id="GEC16093.1"/>
    </source>
</evidence>
<gene>
    <name evidence="1" type="ORF">NWI01_19850</name>
</gene>
<sequence>MSVDHPGAEATGIACNGVERREKAANANATLRAFIIVFSMFFPPERGFALSKKPKPPTCLADQGTTRTGIGAVARISAV</sequence>
<dbReference type="AlphaFoldDB" id="A0A4Y3WAW7"/>
<name>A0A4Y3WAW7_NITWI</name>
<dbReference type="Proteomes" id="UP000318825">
    <property type="component" value="Unassembled WGS sequence"/>
</dbReference>
<evidence type="ECO:0000313" key="2">
    <source>
        <dbReference type="Proteomes" id="UP000318825"/>
    </source>
</evidence>
<protein>
    <submittedName>
        <fullName evidence="1">Uncharacterized protein</fullName>
    </submittedName>
</protein>
<proteinExistence type="predicted"/>
<accession>A0A4Y3WAW7</accession>
<dbReference type="EMBL" id="BJNF01000053">
    <property type="protein sequence ID" value="GEC16093.1"/>
    <property type="molecule type" value="Genomic_DNA"/>
</dbReference>
<reference evidence="1 2" key="1">
    <citation type="submission" date="2019-06" db="EMBL/GenBank/DDBJ databases">
        <title>Whole genome shotgun sequence of Nitrobacter winogradskyi NBRC 14297.</title>
        <authorList>
            <person name="Hosoyama A."/>
            <person name="Uohara A."/>
            <person name="Ohji S."/>
            <person name="Ichikawa N."/>
        </authorList>
    </citation>
    <scope>NUCLEOTIDE SEQUENCE [LARGE SCALE GENOMIC DNA]</scope>
    <source>
        <strain evidence="1 2">NBRC 14297</strain>
    </source>
</reference>
<organism evidence="1 2">
    <name type="scientific">Nitrobacter winogradskyi</name>
    <name type="common">Nitrobacter agilis</name>
    <dbReference type="NCBI Taxonomy" id="913"/>
    <lineage>
        <taxon>Bacteria</taxon>
        <taxon>Pseudomonadati</taxon>
        <taxon>Pseudomonadota</taxon>
        <taxon>Alphaproteobacteria</taxon>
        <taxon>Hyphomicrobiales</taxon>
        <taxon>Nitrobacteraceae</taxon>
        <taxon>Nitrobacter</taxon>
    </lineage>
</organism>
<comment type="caution">
    <text evidence="1">The sequence shown here is derived from an EMBL/GenBank/DDBJ whole genome shotgun (WGS) entry which is preliminary data.</text>
</comment>